<evidence type="ECO:0000313" key="5">
    <source>
        <dbReference type="Proteomes" id="UP000198577"/>
    </source>
</evidence>
<dbReference type="STRING" id="937334.SAMN05444406_11230"/>
<keyword evidence="5" id="KW-1185">Reference proteome</keyword>
<keyword evidence="1" id="KW-0812">Transmembrane</keyword>
<feature type="domain" description="DUF7088" evidence="3">
    <location>
        <begin position="56"/>
        <end position="125"/>
    </location>
</feature>
<feature type="transmembrane region" description="Helical" evidence="1">
    <location>
        <begin position="457"/>
        <end position="480"/>
    </location>
</feature>
<feature type="transmembrane region" description="Helical" evidence="1">
    <location>
        <begin position="21"/>
        <end position="45"/>
    </location>
</feature>
<dbReference type="Proteomes" id="UP000198577">
    <property type="component" value="Unassembled WGS sequence"/>
</dbReference>
<dbReference type="Pfam" id="PF09822">
    <property type="entry name" value="ABC_transp_aux"/>
    <property type="match status" value="1"/>
</dbReference>
<dbReference type="EMBL" id="FOXR01000012">
    <property type="protein sequence ID" value="SFQ09859.1"/>
    <property type="molecule type" value="Genomic_DNA"/>
</dbReference>
<gene>
    <name evidence="4" type="ORF">SAMN05444406_11230</name>
</gene>
<dbReference type="InterPro" id="IPR055396">
    <property type="entry name" value="DUF7088"/>
</dbReference>
<evidence type="ECO:0000259" key="2">
    <source>
        <dbReference type="Pfam" id="PF09822"/>
    </source>
</evidence>
<dbReference type="OrthoDB" id="9766228at2"/>
<organism evidence="4 5">
    <name type="scientific">Caldicoprobacter faecalis</name>
    <dbReference type="NCBI Taxonomy" id="937334"/>
    <lineage>
        <taxon>Bacteria</taxon>
        <taxon>Bacillati</taxon>
        <taxon>Bacillota</taxon>
        <taxon>Clostridia</taxon>
        <taxon>Caldicoprobacterales</taxon>
        <taxon>Caldicoprobacteraceae</taxon>
        <taxon>Caldicoprobacter</taxon>
    </lineage>
</organism>
<reference evidence="4 5" key="1">
    <citation type="submission" date="2016-10" db="EMBL/GenBank/DDBJ databases">
        <authorList>
            <person name="de Groot N.N."/>
        </authorList>
    </citation>
    <scope>NUCLEOTIDE SEQUENCE [LARGE SCALE GENOMIC DNA]</scope>
    <source>
        <strain evidence="4 5">DSM 20678</strain>
    </source>
</reference>
<keyword evidence="1" id="KW-0472">Membrane</keyword>
<evidence type="ECO:0000313" key="4">
    <source>
        <dbReference type="EMBL" id="SFQ09859.1"/>
    </source>
</evidence>
<keyword evidence="1" id="KW-1133">Transmembrane helix</keyword>
<evidence type="ECO:0000256" key="1">
    <source>
        <dbReference type="SAM" id="Phobius"/>
    </source>
</evidence>
<dbReference type="Pfam" id="PF23357">
    <property type="entry name" value="DUF7088"/>
    <property type="match status" value="1"/>
</dbReference>
<dbReference type="AlphaFoldDB" id="A0A1I5VQS4"/>
<accession>A0A1I5VQS4</accession>
<proteinExistence type="predicted"/>
<name>A0A1I5VQS4_9FIRM</name>
<dbReference type="RefSeq" id="WP_092282307.1">
    <property type="nucleotide sequence ID" value="NZ_FOXR01000012.1"/>
</dbReference>
<sequence length="485" mass="55269">MKKFLGFNFKSVKESFKSKKFKYGGYATLMVAVVIAIAIIINLIVDQIPWELDLTQNQMYSLSEQTTKVLDNLKQDVKIIGLYEAGKEDKRVLEIIERYQKRSKRISFTTVDPERYPQLVAKYEKDGGSLSTGSLIVESGDKFKVIDRYDLVNYSYNQYSGQWYAQSLAVEQRLTGAILYVTAEELPVVYMLIGHGEDSIPYDVRKQLELENYTIEDLNLVTQDSVPEKAHALVVLSPKRDITKEEEEKIRKYLENQGRAIFFIQNLNGELPNFESLLKSYGVALQRVVVVEGDANMHYPGNPLYIIPNMESHSILSPLKSGQMYVFAPQSQSIEVLEMKRRTLEIEPLLVTSDKAWAKTNLEATTIEKEEGDLEGPFNIAVAITDKIYEDNETKETRLVVVANTNLLNSQLVSQVPGNVNFLLNSLNWLQDREESISIRPKSLTVSRLRISAYQQLIFSGIVVILIPLIVLVSGLTVWLRRRHL</sequence>
<feature type="domain" description="ABC-type uncharacterised transport system" evidence="2">
    <location>
        <begin position="187"/>
        <end position="425"/>
    </location>
</feature>
<evidence type="ECO:0000259" key="3">
    <source>
        <dbReference type="Pfam" id="PF23357"/>
    </source>
</evidence>
<protein>
    <submittedName>
        <fullName evidence="4">ABC-type uncharacterized transport system involved in gliding motility, auxiliary component</fullName>
    </submittedName>
</protein>
<dbReference type="InterPro" id="IPR019196">
    <property type="entry name" value="ABC_transp_unknown"/>
</dbReference>